<dbReference type="InterPro" id="IPR026960">
    <property type="entry name" value="RVT-Znf"/>
</dbReference>
<evidence type="ECO:0000313" key="3">
    <source>
        <dbReference type="Proteomes" id="UP001443914"/>
    </source>
</evidence>
<protein>
    <recommendedName>
        <fullName evidence="1">Reverse transcriptase zinc-binding domain-containing protein</fullName>
    </recommendedName>
</protein>
<proteinExistence type="predicted"/>
<dbReference type="Pfam" id="PF13966">
    <property type="entry name" value="zf-RVT"/>
    <property type="match status" value="1"/>
</dbReference>
<dbReference type="Proteomes" id="UP001443914">
    <property type="component" value="Unassembled WGS sequence"/>
</dbReference>
<accession>A0AAW1K413</accession>
<comment type="caution">
    <text evidence="2">The sequence shown here is derived from an EMBL/GenBank/DDBJ whole genome shotgun (WGS) entry which is preliminary data.</text>
</comment>
<dbReference type="EMBL" id="JBDFQZ010000006">
    <property type="protein sequence ID" value="KAK9713565.1"/>
    <property type="molecule type" value="Genomic_DNA"/>
</dbReference>
<dbReference type="AlphaFoldDB" id="A0AAW1K413"/>
<reference evidence="2" key="1">
    <citation type="submission" date="2024-03" db="EMBL/GenBank/DDBJ databases">
        <title>WGS assembly of Saponaria officinalis var. Norfolk2.</title>
        <authorList>
            <person name="Jenkins J."/>
            <person name="Shu S."/>
            <person name="Grimwood J."/>
            <person name="Barry K."/>
            <person name="Goodstein D."/>
            <person name="Schmutz J."/>
            <person name="Leebens-Mack J."/>
            <person name="Osbourn A."/>
        </authorList>
    </citation>
    <scope>NUCLEOTIDE SEQUENCE [LARGE SCALE GENOMIC DNA]</scope>
    <source>
        <strain evidence="2">JIC</strain>
    </source>
</reference>
<evidence type="ECO:0000313" key="2">
    <source>
        <dbReference type="EMBL" id="KAK9713565.1"/>
    </source>
</evidence>
<sequence length="143" mass="16834">MAYQRLQTRVWMAKFGYSGDMCCCLCANAMEIADHLFFECTYSSLCVQVMSNRLEFLLPISDTWNWWIKHRFKSLFHKKVVGAAIVGLVYCVWKARNHSLHNHVLVRPDVWVKSVISDLIYRCMTQMSSNVRDRFESWLITLS</sequence>
<keyword evidence="3" id="KW-1185">Reference proteome</keyword>
<gene>
    <name evidence="2" type="ORF">RND81_06G035700</name>
</gene>
<feature type="domain" description="Reverse transcriptase zinc-binding" evidence="1">
    <location>
        <begin position="3"/>
        <end position="44"/>
    </location>
</feature>
<evidence type="ECO:0000259" key="1">
    <source>
        <dbReference type="Pfam" id="PF13966"/>
    </source>
</evidence>
<organism evidence="2 3">
    <name type="scientific">Saponaria officinalis</name>
    <name type="common">Common soapwort</name>
    <name type="synonym">Lychnis saponaria</name>
    <dbReference type="NCBI Taxonomy" id="3572"/>
    <lineage>
        <taxon>Eukaryota</taxon>
        <taxon>Viridiplantae</taxon>
        <taxon>Streptophyta</taxon>
        <taxon>Embryophyta</taxon>
        <taxon>Tracheophyta</taxon>
        <taxon>Spermatophyta</taxon>
        <taxon>Magnoliopsida</taxon>
        <taxon>eudicotyledons</taxon>
        <taxon>Gunneridae</taxon>
        <taxon>Pentapetalae</taxon>
        <taxon>Caryophyllales</taxon>
        <taxon>Caryophyllaceae</taxon>
        <taxon>Caryophylleae</taxon>
        <taxon>Saponaria</taxon>
    </lineage>
</organism>
<name>A0AAW1K413_SAPOF</name>